<dbReference type="Gene3D" id="2.60.40.10">
    <property type="entry name" value="Immunoglobulins"/>
    <property type="match status" value="1"/>
</dbReference>
<evidence type="ECO:0000259" key="1">
    <source>
        <dbReference type="PROSITE" id="PS50853"/>
    </source>
</evidence>
<dbReference type="PATRIC" id="fig|1395513.3.peg.2563"/>
<accession>V6IWW4</accession>
<dbReference type="RefSeq" id="WP_023510767.1">
    <property type="nucleotide sequence ID" value="NZ_AWTC01000013.1"/>
</dbReference>
<dbReference type="AlphaFoldDB" id="V6IWW4"/>
<name>V6IWW4_9BACL</name>
<keyword evidence="3" id="KW-1185">Reference proteome</keyword>
<dbReference type="STRING" id="1395513.P343_12630"/>
<dbReference type="SUPFAM" id="SSF49265">
    <property type="entry name" value="Fibronectin type III"/>
    <property type="match status" value="1"/>
</dbReference>
<feature type="domain" description="Fibronectin type-III" evidence="1">
    <location>
        <begin position="147"/>
        <end position="231"/>
    </location>
</feature>
<protein>
    <submittedName>
        <fullName evidence="2">Capsid protein</fullName>
    </submittedName>
</protein>
<dbReference type="eggNOG" id="COG5492">
    <property type="taxonomic scope" value="Bacteria"/>
</dbReference>
<dbReference type="InterPro" id="IPR036116">
    <property type="entry name" value="FN3_sf"/>
</dbReference>
<dbReference type="CDD" id="cd00063">
    <property type="entry name" value="FN3"/>
    <property type="match status" value="1"/>
</dbReference>
<evidence type="ECO:0000313" key="3">
    <source>
        <dbReference type="Proteomes" id="UP000018296"/>
    </source>
</evidence>
<dbReference type="PROSITE" id="PS50853">
    <property type="entry name" value="FN3"/>
    <property type="match status" value="1"/>
</dbReference>
<sequence>MFPLNYKNKFEIDTLGHTDPTQVAEANWARLAAGINTFTPAAGDTTDNTPYLDGNGFSNTDVTGKNYSIAFSGNRLEGDAAQDYVASKDFAVGDAVKTLLRWTRPDGTVIIGCVTLNAIVVSGGAANAKETFSFTSNFNGAPTVTSGLAAPTGLAGTVTGTSIALTWNAVSGATSYKVYRNGVLAASPVTNAYTDTGLAVSTSYSYQVSAVDENGEESVLSAPVSKTTAAS</sequence>
<organism evidence="2 3">
    <name type="scientific">Sporolactobacillus laevolacticus DSM 442</name>
    <dbReference type="NCBI Taxonomy" id="1395513"/>
    <lineage>
        <taxon>Bacteria</taxon>
        <taxon>Bacillati</taxon>
        <taxon>Bacillota</taxon>
        <taxon>Bacilli</taxon>
        <taxon>Bacillales</taxon>
        <taxon>Sporolactobacillaceae</taxon>
        <taxon>Sporolactobacillus</taxon>
    </lineage>
</organism>
<dbReference type="InterPro" id="IPR013783">
    <property type="entry name" value="Ig-like_fold"/>
</dbReference>
<dbReference type="EMBL" id="AWTC01000013">
    <property type="protein sequence ID" value="EST11101.1"/>
    <property type="molecule type" value="Genomic_DNA"/>
</dbReference>
<dbReference type="SMART" id="SM00060">
    <property type="entry name" value="FN3"/>
    <property type="match status" value="1"/>
</dbReference>
<dbReference type="eggNOG" id="COG5297">
    <property type="taxonomic scope" value="Bacteria"/>
</dbReference>
<dbReference type="InterPro" id="IPR003961">
    <property type="entry name" value="FN3_dom"/>
</dbReference>
<comment type="caution">
    <text evidence="2">The sequence shown here is derived from an EMBL/GenBank/DDBJ whole genome shotgun (WGS) entry which is preliminary data.</text>
</comment>
<gene>
    <name evidence="2" type="ORF">P343_12630</name>
</gene>
<dbReference type="Proteomes" id="UP000018296">
    <property type="component" value="Unassembled WGS sequence"/>
</dbReference>
<proteinExistence type="predicted"/>
<evidence type="ECO:0000313" key="2">
    <source>
        <dbReference type="EMBL" id="EST11101.1"/>
    </source>
</evidence>
<dbReference type="NCBIfam" id="NF047353">
    <property type="entry name" value="tube_lmo2291"/>
    <property type="match status" value="1"/>
</dbReference>
<dbReference type="Pfam" id="PF00041">
    <property type="entry name" value="fn3"/>
    <property type="match status" value="1"/>
</dbReference>
<reference evidence="2 3" key="1">
    <citation type="journal article" date="2013" name="Genome Announc.">
        <title>Genome Sequence of Sporolactobacillus laevolacticus DSM442, an Efficient Polymer-Grade D-Lactate Producer from Agricultural Waste Cottonseed as a Nitrogen Source.</title>
        <authorList>
            <person name="Wang H."/>
            <person name="Wang L."/>
            <person name="Ju J."/>
            <person name="Yu B."/>
            <person name="Ma Y."/>
        </authorList>
    </citation>
    <scope>NUCLEOTIDE SEQUENCE [LARGE SCALE GENOMIC DNA]</scope>
    <source>
        <strain evidence="2 3">DSM 442</strain>
    </source>
</reference>